<gene>
    <name evidence="1" type="ORF">B0A50_08521</name>
</gene>
<dbReference type="AlphaFoldDB" id="A0A4U0TJJ3"/>
<proteinExistence type="predicted"/>
<sequence>MPPRFPLLHILRTARGSNLGGGGSRYKGVRPPADFITTHLKRTALAAQLVSQQSATAVEQHATLLYNISLVGDYATLREISLVSHAWRTLSWPCLLQVVDLSSHNIKGRLTEHECSILPEVYSQHHAKYRPRSLVPRQRDFLRLITAQPALAKHVKSFTWTLVWRDEWTEYDNMPLLDIDLQTWNVFVRLFNVTHLDLASIHEDWYDDISRNNPTRLFPKVTDLRLLG</sequence>
<reference evidence="1 2" key="1">
    <citation type="submission" date="2017-03" db="EMBL/GenBank/DDBJ databases">
        <title>Genomes of endolithic fungi from Antarctica.</title>
        <authorList>
            <person name="Coleine C."/>
            <person name="Masonjones S."/>
            <person name="Stajich J.E."/>
        </authorList>
    </citation>
    <scope>NUCLEOTIDE SEQUENCE [LARGE SCALE GENOMIC DNA]</scope>
    <source>
        <strain evidence="1 2">CCFEE 6315</strain>
    </source>
</reference>
<evidence type="ECO:0000313" key="2">
    <source>
        <dbReference type="Proteomes" id="UP000308549"/>
    </source>
</evidence>
<evidence type="ECO:0000313" key="1">
    <source>
        <dbReference type="EMBL" id="TKA21852.1"/>
    </source>
</evidence>
<dbReference type="OrthoDB" id="4252443at2759"/>
<dbReference type="Proteomes" id="UP000308549">
    <property type="component" value="Unassembled WGS sequence"/>
</dbReference>
<name>A0A4U0TJJ3_9PEZI</name>
<protein>
    <submittedName>
        <fullName evidence="1">Uncharacterized protein</fullName>
    </submittedName>
</protein>
<accession>A0A4U0TJJ3</accession>
<keyword evidence="2" id="KW-1185">Reference proteome</keyword>
<organism evidence="1 2">
    <name type="scientific">Salinomyces thailandicus</name>
    <dbReference type="NCBI Taxonomy" id="706561"/>
    <lineage>
        <taxon>Eukaryota</taxon>
        <taxon>Fungi</taxon>
        <taxon>Dikarya</taxon>
        <taxon>Ascomycota</taxon>
        <taxon>Pezizomycotina</taxon>
        <taxon>Dothideomycetes</taxon>
        <taxon>Dothideomycetidae</taxon>
        <taxon>Mycosphaerellales</taxon>
        <taxon>Teratosphaeriaceae</taxon>
        <taxon>Salinomyces</taxon>
    </lineage>
</organism>
<comment type="caution">
    <text evidence="1">The sequence shown here is derived from an EMBL/GenBank/DDBJ whole genome shotgun (WGS) entry which is preliminary data.</text>
</comment>
<dbReference type="EMBL" id="NAJL01000097">
    <property type="protein sequence ID" value="TKA21852.1"/>
    <property type="molecule type" value="Genomic_DNA"/>
</dbReference>